<reference evidence="3" key="1">
    <citation type="journal article" date="2014" name="Genome Announc.">
        <title>Draft genome sequence of Weissella oryzae SG25T, isolated from fermented rice grains.</title>
        <authorList>
            <person name="Tanizawa Y."/>
            <person name="Fujisawa T."/>
            <person name="Mochizuki T."/>
            <person name="Kaminuma E."/>
            <person name="Suzuki Y."/>
            <person name="Nakamura Y."/>
            <person name="Tohno M."/>
        </authorList>
    </citation>
    <scope>NUCLEOTIDE SEQUENCE [LARGE SCALE GENOMIC DNA]</scope>
    <source>
        <strain evidence="3">DSM 25784 / JCM 18191 / LMG 30913 / SG25</strain>
    </source>
</reference>
<dbReference type="PANTHER" id="PTHR47129:SF1">
    <property type="entry name" value="NMRA-LIKE DOMAIN-CONTAINING PROTEIN"/>
    <property type="match status" value="1"/>
</dbReference>
<evidence type="ECO:0000259" key="1">
    <source>
        <dbReference type="Pfam" id="PF05368"/>
    </source>
</evidence>
<dbReference type="Gene3D" id="3.40.50.720">
    <property type="entry name" value="NAD(P)-binding Rossmann-like Domain"/>
    <property type="match status" value="1"/>
</dbReference>
<dbReference type="InterPro" id="IPR036291">
    <property type="entry name" value="NAD(P)-bd_dom_sf"/>
</dbReference>
<dbReference type="RefSeq" id="WP_027699741.1">
    <property type="nucleotide sequence ID" value="NZ_DF820499.1"/>
</dbReference>
<dbReference type="Proteomes" id="UP000030643">
    <property type="component" value="Unassembled WGS sequence"/>
</dbReference>
<dbReference type="eggNOG" id="COG0702">
    <property type="taxonomic scope" value="Bacteria"/>
</dbReference>
<dbReference type="Gene3D" id="3.90.25.10">
    <property type="entry name" value="UDP-galactose 4-epimerase, domain 1"/>
    <property type="match status" value="1"/>
</dbReference>
<dbReference type="EMBL" id="DF820499">
    <property type="protein sequence ID" value="GAK31813.1"/>
    <property type="molecule type" value="Genomic_DNA"/>
</dbReference>
<dbReference type="Pfam" id="PF05368">
    <property type="entry name" value="NmrA"/>
    <property type="match status" value="1"/>
</dbReference>
<proteinExistence type="predicted"/>
<feature type="domain" description="NmrA-like" evidence="1">
    <location>
        <begin position="44"/>
        <end position="258"/>
    </location>
</feature>
<protein>
    <submittedName>
        <fullName evidence="2">NmrA-like protein</fullName>
    </submittedName>
</protein>
<accession>A0A069CX94</accession>
<dbReference type="InterPro" id="IPR052718">
    <property type="entry name" value="NmrA-type_oxidoreductase"/>
</dbReference>
<dbReference type="InterPro" id="IPR008030">
    <property type="entry name" value="NmrA-like"/>
</dbReference>
<sequence>MRYIVTGVDGKLSSRVAELMLQNVPGNELTFTCYKIDRLPIDKRKRWENEGVRIVEADYNNKESLVKAFEGGDRLFLISGLDVGKRVEQHKNAIDAAIENGVQHITYTSFIGATDPAYEHVFVTPDHTATEKYLESTGIKYAALRNNLYLETFMTMRAMLAFMSDGKWVTTAGEGKATLVHKDDCAAAAAAALLGKGGDRKVFNIVGSQAISVREISEIISKRSGINLEYIPATQEEYYAYLEKLNIPHDMSGDFSKSPAPFSANDVVDNDQAVGDGLFNVESNDIEFLTGHKPKTALDIASNFDYIWQNHITNWRQIK</sequence>
<dbReference type="PANTHER" id="PTHR47129">
    <property type="entry name" value="QUINONE OXIDOREDUCTASE 2"/>
    <property type="match status" value="1"/>
</dbReference>
<dbReference type="AlphaFoldDB" id="A0A069CX94"/>
<gene>
    <name evidence="2" type="ORF">WOSG25_160280</name>
</gene>
<evidence type="ECO:0000313" key="3">
    <source>
        <dbReference type="Proteomes" id="UP000030643"/>
    </source>
</evidence>
<evidence type="ECO:0000313" key="2">
    <source>
        <dbReference type="EMBL" id="GAK31813.1"/>
    </source>
</evidence>
<organism evidence="2 3">
    <name type="scientific">Weissella oryzae (strain DSM 25784 / JCM 18191 / LMG 30913 / SG25)</name>
    <dbReference type="NCBI Taxonomy" id="1329250"/>
    <lineage>
        <taxon>Bacteria</taxon>
        <taxon>Bacillati</taxon>
        <taxon>Bacillota</taxon>
        <taxon>Bacilli</taxon>
        <taxon>Lactobacillales</taxon>
        <taxon>Lactobacillaceae</taxon>
        <taxon>Weissella</taxon>
    </lineage>
</organism>
<dbReference type="STRING" id="1329250.WOSG25_160280"/>
<keyword evidence="3" id="KW-1185">Reference proteome</keyword>
<dbReference type="OrthoDB" id="152510at2"/>
<dbReference type="SUPFAM" id="SSF51735">
    <property type="entry name" value="NAD(P)-binding Rossmann-fold domains"/>
    <property type="match status" value="1"/>
</dbReference>
<name>A0A069CX94_WEIOS</name>